<feature type="signal peptide" evidence="2">
    <location>
        <begin position="1"/>
        <end position="21"/>
    </location>
</feature>
<name>A0A412FHK6_9FIRM</name>
<dbReference type="GeneID" id="83017041"/>
<comment type="caution">
    <text evidence="3">The sequence shown here is derived from an EMBL/GenBank/DDBJ whole genome shotgun (WGS) entry which is preliminary data.</text>
</comment>
<organism evidence="3 4">
    <name type="scientific">Holdemania filiformis</name>
    <dbReference type="NCBI Taxonomy" id="61171"/>
    <lineage>
        <taxon>Bacteria</taxon>
        <taxon>Bacillati</taxon>
        <taxon>Bacillota</taxon>
        <taxon>Erysipelotrichia</taxon>
        <taxon>Erysipelotrichales</taxon>
        <taxon>Erysipelotrichaceae</taxon>
        <taxon>Holdemania</taxon>
    </lineage>
</organism>
<protein>
    <recommendedName>
        <fullName evidence="5">DUF4352 domain-containing protein</fullName>
    </recommendedName>
</protein>
<dbReference type="AlphaFoldDB" id="A0A412FHK6"/>
<accession>A0A412FHK6</accession>
<evidence type="ECO:0000313" key="3">
    <source>
        <dbReference type="EMBL" id="RGR67633.1"/>
    </source>
</evidence>
<feature type="chain" id="PRO_5038982127" description="DUF4352 domain-containing protein" evidence="2">
    <location>
        <begin position="22"/>
        <end position="177"/>
    </location>
</feature>
<keyword evidence="1 2" id="KW-0732">Signal</keyword>
<dbReference type="RefSeq" id="WP_117896202.1">
    <property type="nucleotide sequence ID" value="NZ_CABJCV010000031.1"/>
</dbReference>
<sequence length="177" mass="19918">MKKLAAALLTIALLLTTGCSGNTNKETGNVIARHSEDEDGLYYGKQGDTMRNEFFDFIVEDVKLTDSFGGYTAKEGMRLLCVTVKEVNTFGEALPMFDQDFVLTWESTEELFYPLVNLDDKSVMPEEFELAKGKSATYKLVFEVPAEEPEFLLIYLEEFDNDETGDMFVVTLTPDAQ</sequence>
<dbReference type="Proteomes" id="UP000284178">
    <property type="component" value="Unassembled WGS sequence"/>
</dbReference>
<evidence type="ECO:0000256" key="2">
    <source>
        <dbReference type="SAM" id="SignalP"/>
    </source>
</evidence>
<evidence type="ECO:0008006" key="5">
    <source>
        <dbReference type="Google" id="ProtNLM"/>
    </source>
</evidence>
<dbReference type="PROSITE" id="PS51257">
    <property type="entry name" value="PROKAR_LIPOPROTEIN"/>
    <property type="match status" value="1"/>
</dbReference>
<proteinExistence type="predicted"/>
<dbReference type="Gene3D" id="2.60.40.1240">
    <property type="match status" value="1"/>
</dbReference>
<evidence type="ECO:0000256" key="1">
    <source>
        <dbReference type="ARBA" id="ARBA00022729"/>
    </source>
</evidence>
<gene>
    <name evidence="3" type="ORF">DWY25_16730</name>
</gene>
<keyword evidence="4" id="KW-1185">Reference proteome</keyword>
<dbReference type="InterPro" id="IPR029050">
    <property type="entry name" value="Immunoprotect_excell_Ig-like"/>
</dbReference>
<dbReference type="EMBL" id="QRUP01000031">
    <property type="protein sequence ID" value="RGR67633.1"/>
    <property type="molecule type" value="Genomic_DNA"/>
</dbReference>
<reference evidence="3 4" key="1">
    <citation type="submission" date="2018-08" db="EMBL/GenBank/DDBJ databases">
        <title>A genome reference for cultivated species of the human gut microbiota.</title>
        <authorList>
            <person name="Zou Y."/>
            <person name="Xue W."/>
            <person name="Luo G."/>
        </authorList>
    </citation>
    <scope>NUCLEOTIDE SEQUENCE [LARGE SCALE GENOMIC DNA]</scope>
    <source>
        <strain evidence="3 4">AF24-29</strain>
    </source>
</reference>
<evidence type="ECO:0000313" key="4">
    <source>
        <dbReference type="Proteomes" id="UP000284178"/>
    </source>
</evidence>